<keyword evidence="2" id="KW-0812">Transmembrane</keyword>
<name>A0A4Z1EZJ3_9HELO</name>
<keyword evidence="2" id="KW-0472">Membrane</keyword>
<feature type="compositionally biased region" description="Basic and acidic residues" evidence="1">
    <location>
        <begin position="93"/>
        <end position="105"/>
    </location>
</feature>
<dbReference type="Proteomes" id="UP000297777">
    <property type="component" value="Unassembled WGS sequence"/>
</dbReference>
<comment type="caution">
    <text evidence="3">The sequence shown here is derived from an EMBL/GenBank/DDBJ whole genome shotgun (WGS) entry which is preliminary data.</text>
</comment>
<evidence type="ECO:0000256" key="2">
    <source>
        <dbReference type="SAM" id="Phobius"/>
    </source>
</evidence>
<keyword evidence="4" id="KW-1185">Reference proteome</keyword>
<feature type="transmembrane region" description="Helical" evidence="2">
    <location>
        <begin position="12"/>
        <end position="35"/>
    </location>
</feature>
<gene>
    <name evidence="3" type="ORF">BTUL_0025g00390</name>
</gene>
<evidence type="ECO:0000256" key="1">
    <source>
        <dbReference type="SAM" id="MobiDB-lite"/>
    </source>
</evidence>
<accession>A0A4Z1EZJ3</accession>
<dbReference type="AlphaFoldDB" id="A0A4Z1EZJ3"/>
<sequence>MSPDLERLIMIVVVIVIVIVIAIVFTLIGIVLTFFRFEPHSPFHDDYLQRSRPRDNLLNMGSATSTQGYFVLKTLYQGQDLLHPTTSKMGDNSVRKRESESDINS</sequence>
<keyword evidence="2" id="KW-1133">Transmembrane helix</keyword>
<evidence type="ECO:0000313" key="4">
    <source>
        <dbReference type="Proteomes" id="UP000297777"/>
    </source>
</evidence>
<proteinExistence type="predicted"/>
<protein>
    <submittedName>
        <fullName evidence="3">Uncharacterized protein</fullName>
    </submittedName>
</protein>
<feature type="region of interest" description="Disordered" evidence="1">
    <location>
        <begin position="83"/>
        <end position="105"/>
    </location>
</feature>
<organism evidence="3 4">
    <name type="scientific">Botrytis tulipae</name>
    <dbReference type="NCBI Taxonomy" id="87230"/>
    <lineage>
        <taxon>Eukaryota</taxon>
        <taxon>Fungi</taxon>
        <taxon>Dikarya</taxon>
        <taxon>Ascomycota</taxon>
        <taxon>Pezizomycotina</taxon>
        <taxon>Leotiomycetes</taxon>
        <taxon>Helotiales</taxon>
        <taxon>Sclerotiniaceae</taxon>
        <taxon>Botrytis</taxon>
    </lineage>
</organism>
<dbReference type="EMBL" id="PQXH01000025">
    <property type="protein sequence ID" value="TGO16729.1"/>
    <property type="molecule type" value="Genomic_DNA"/>
</dbReference>
<reference evidence="3 4" key="1">
    <citation type="submission" date="2017-12" db="EMBL/GenBank/DDBJ databases">
        <title>Comparative genomics of Botrytis spp.</title>
        <authorList>
            <person name="Valero-Jimenez C.A."/>
            <person name="Tapia P."/>
            <person name="Veloso J."/>
            <person name="Silva-Moreno E."/>
            <person name="Staats M."/>
            <person name="Valdes J.H."/>
            <person name="Van Kan J.A.L."/>
        </authorList>
    </citation>
    <scope>NUCLEOTIDE SEQUENCE [LARGE SCALE GENOMIC DNA]</scope>
    <source>
        <strain evidence="3 4">Bt9001</strain>
    </source>
</reference>
<evidence type="ECO:0000313" key="3">
    <source>
        <dbReference type="EMBL" id="TGO16729.1"/>
    </source>
</evidence>